<comment type="subcellular location">
    <subcellularLocation>
        <location evidence="5 6">Cytoplasm</location>
    </subcellularLocation>
</comment>
<name>A0A106C2Y0_SHEFR</name>
<dbReference type="PIRSF" id="PIRSF010252">
    <property type="entry name" value="ZapC"/>
    <property type="match status" value="1"/>
</dbReference>
<keyword evidence="2 5" id="KW-0132">Cell division</keyword>
<evidence type="ECO:0000259" key="8">
    <source>
        <dbReference type="Pfam" id="PF21083"/>
    </source>
</evidence>
<dbReference type="Pfam" id="PF07126">
    <property type="entry name" value="ZapC_C"/>
    <property type="match status" value="1"/>
</dbReference>
<dbReference type="GO" id="GO:0005737">
    <property type="term" value="C:cytoplasm"/>
    <property type="evidence" value="ECO:0007669"/>
    <property type="project" value="UniProtKB-SubCell"/>
</dbReference>
<feature type="domain" description="Cell-division protein ZapC C-terminal" evidence="7">
    <location>
        <begin position="92"/>
        <end position="170"/>
    </location>
</feature>
<accession>A0A106C2Y0</accession>
<dbReference type="InterPro" id="IPR009809">
    <property type="entry name" value="ZapC"/>
</dbReference>
<comment type="subunit">
    <text evidence="5">Interacts directly with FtsZ.</text>
</comment>
<dbReference type="AlphaFoldDB" id="A0A106C2Y0"/>
<evidence type="ECO:0000256" key="3">
    <source>
        <dbReference type="ARBA" id="ARBA00023210"/>
    </source>
</evidence>
<evidence type="ECO:0000256" key="6">
    <source>
        <dbReference type="PIRNR" id="PIRNR010252"/>
    </source>
</evidence>
<dbReference type="GO" id="GO:0043093">
    <property type="term" value="P:FtsZ-dependent cytokinesis"/>
    <property type="evidence" value="ECO:0007669"/>
    <property type="project" value="UniProtKB-UniRule"/>
</dbReference>
<evidence type="ECO:0000256" key="1">
    <source>
        <dbReference type="ARBA" id="ARBA00022490"/>
    </source>
</evidence>
<evidence type="ECO:0000259" key="7">
    <source>
        <dbReference type="Pfam" id="PF07126"/>
    </source>
</evidence>
<dbReference type="EMBL" id="LRDC01000001">
    <property type="protein sequence ID" value="KVX03269.1"/>
    <property type="molecule type" value="Genomic_DNA"/>
</dbReference>
<organism evidence="9">
    <name type="scientific">Shewanella frigidimarina</name>
    <dbReference type="NCBI Taxonomy" id="56812"/>
    <lineage>
        <taxon>Bacteria</taxon>
        <taxon>Pseudomonadati</taxon>
        <taxon>Pseudomonadota</taxon>
        <taxon>Gammaproteobacteria</taxon>
        <taxon>Alteromonadales</taxon>
        <taxon>Shewanellaceae</taxon>
        <taxon>Shewanella</taxon>
    </lineage>
</organism>
<comment type="similarity">
    <text evidence="5 6">Belongs to the ZapC family.</text>
</comment>
<dbReference type="GO" id="GO:0000917">
    <property type="term" value="P:division septum assembly"/>
    <property type="evidence" value="ECO:0007669"/>
    <property type="project" value="UniProtKB-KW"/>
</dbReference>
<comment type="caution">
    <text evidence="9">The sequence shown here is derived from an EMBL/GenBank/DDBJ whole genome shotgun (WGS) entry which is preliminary data.</text>
</comment>
<proteinExistence type="inferred from homology"/>
<dbReference type="RefSeq" id="WP_059743832.1">
    <property type="nucleotide sequence ID" value="NZ_JBBMQR010000012.1"/>
</dbReference>
<dbReference type="HAMAP" id="MF_00906">
    <property type="entry name" value="ZapC"/>
    <property type="match status" value="1"/>
</dbReference>
<evidence type="ECO:0000256" key="4">
    <source>
        <dbReference type="ARBA" id="ARBA00023306"/>
    </source>
</evidence>
<reference evidence="9 10" key="1">
    <citation type="submission" date="2016-01" db="EMBL/GenBank/DDBJ databases">
        <title>Draft genome of the antarctic isolate Shewanella frigidimarina Ag06-30.</title>
        <authorList>
            <person name="Parmeciano Di Noto G."/>
            <person name="Vazquez S."/>
            <person name="Mac Cormack W."/>
            <person name="Iriarte A."/>
            <person name="Quiroga C."/>
        </authorList>
    </citation>
    <scope>NUCLEOTIDE SEQUENCE [LARGE SCALE GENOMIC DNA]</scope>
    <source>
        <strain evidence="9 10">Ag06-30</strain>
    </source>
</reference>
<keyword evidence="1 5" id="KW-0963">Cytoplasm</keyword>
<sequence>MLLMPNKDWHWEYNETCKQLSISLGSEMEFLTPYKTKLLIPDALTATEFNLEHAKFYIKMLETLPKVLHISDAGIVQTALNATAAHFLLQSQMPKSWFFDVSDECVYCEVGKLFQLNCGYSKVLGLVVDNGLQAATVMILSQYCQLSDSKSLVQFDTIKVMHNRLHPLRKARQVVAA</sequence>
<evidence type="ECO:0000256" key="5">
    <source>
        <dbReference type="HAMAP-Rule" id="MF_00906"/>
    </source>
</evidence>
<keyword evidence="4 5" id="KW-0131">Cell cycle</keyword>
<comment type="function">
    <text evidence="5 6">Contributes to the efficiency of the cell division process by stabilizing the polymeric form of the cell division protein FtsZ. Acts by promoting interactions between FtsZ protofilaments and suppressing the GTPase activity of FtsZ.</text>
</comment>
<evidence type="ECO:0000313" key="9">
    <source>
        <dbReference type="EMBL" id="KVX03269.1"/>
    </source>
</evidence>
<dbReference type="Pfam" id="PF21083">
    <property type="entry name" value="ZapC_N"/>
    <property type="match status" value="1"/>
</dbReference>
<keyword evidence="3 5" id="KW-0717">Septation</keyword>
<protein>
    <recommendedName>
        <fullName evidence="5 6">Cell division protein ZapC</fullName>
    </recommendedName>
</protein>
<evidence type="ECO:0000313" key="10">
    <source>
        <dbReference type="Proteomes" id="UP000055702"/>
    </source>
</evidence>
<dbReference type="InterPro" id="IPR048372">
    <property type="entry name" value="ZapC_C"/>
</dbReference>
<evidence type="ECO:0000256" key="2">
    <source>
        <dbReference type="ARBA" id="ARBA00022618"/>
    </source>
</evidence>
<gene>
    <name evidence="5" type="primary">zapC</name>
    <name evidence="9" type="ORF">AWJ07_01470</name>
</gene>
<dbReference type="Proteomes" id="UP000055702">
    <property type="component" value="Unassembled WGS sequence"/>
</dbReference>
<feature type="domain" description="Cell-division protein ZapC N-terminal" evidence="8">
    <location>
        <begin position="3"/>
        <end position="89"/>
    </location>
</feature>
<dbReference type="InterPro" id="IPR048373">
    <property type="entry name" value="ZapC_N"/>
</dbReference>